<keyword evidence="3" id="KW-1185">Reference proteome</keyword>
<proteinExistence type="predicted"/>
<comment type="caution">
    <text evidence="2">The sequence shown here is derived from an EMBL/GenBank/DDBJ whole genome shotgun (WGS) entry which is preliminary data.</text>
</comment>
<dbReference type="Proteomes" id="UP001589575">
    <property type="component" value="Unassembled WGS sequence"/>
</dbReference>
<protein>
    <submittedName>
        <fullName evidence="2">Uncharacterized protein</fullName>
    </submittedName>
</protein>
<evidence type="ECO:0000256" key="1">
    <source>
        <dbReference type="SAM" id="MobiDB-lite"/>
    </source>
</evidence>
<reference evidence="2 3" key="1">
    <citation type="submission" date="2024-09" db="EMBL/GenBank/DDBJ databases">
        <authorList>
            <person name="Sun Q."/>
            <person name="Mori K."/>
        </authorList>
    </citation>
    <scope>NUCLEOTIDE SEQUENCE [LARGE SCALE GENOMIC DNA]</scope>
    <source>
        <strain evidence="2 3">CCM 7609</strain>
    </source>
</reference>
<feature type="region of interest" description="Disordered" evidence="1">
    <location>
        <begin position="58"/>
        <end position="100"/>
    </location>
</feature>
<dbReference type="EMBL" id="JBHMFI010000002">
    <property type="protein sequence ID" value="MFB9074783.1"/>
    <property type="molecule type" value="Genomic_DNA"/>
</dbReference>
<organism evidence="2 3">
    <name type="scientific">Citricoccus parietis</name>
    <dbReference type="NCBI Taxonomy" id="592307"/>
    <lineage>
        <taxon>Bacteria</taxon>
        <taxon>Bacillati</taxon>
        <taxon>Actinomycetota</taxon>
        <taxon>Actinomycetes</taxon>
        <taxon>Micrococcales</taxon>
        <taxon>Micrococcaceae</taxon>
        <taxon>Citricoccus</taxon>
    </lineage>
</organism>
<evidence type="ECO:0000313" key="3">
    <source>
        <dbReference type="Proteomes" id="UP001589575"/>
    </source>
</evidence>
<accession>A0ABV5G760</accession>
<gene>
    <name evidence="2" type="ORF">ACFFX0_27770</name>
</gene>
<name>A0ABV5G760_9MICC</name>
<sequence length="100" mass="10484">MPGDRVRSTWIRCRIGISASSSSAVGSESEFRSGGTPQPYKQLDQVACVCRGGHVLDGRPAPPRWRVSSGGVRPSEAQQAQSAEEPVGIPGQVSGPDPLV</sequence>
<evidence type="ECO:0000313" key="2">
    <source>
        <dbReference type="EMBL" id="MFB9074783.1"/>
    </source>
</evidence>